<dbReference type="EMBL" id="DAKRPA010000061">
    <property type="protein sequence ID" value="DBA00571.1"/>
    <property type="molecule type" value="Genomic_DNA"/>
</dbReference>
<evidence type="ECO:0000313" key="2">
    <source>
        <dbReference type="EMBL" id="DBA00571.1"/>
    </source>
</evidence>
<feature type="compositionally biased region" description="Polar residues" evidence="1">
    <location>
        <begin position="178"/>
        <end position="191"/>
    </location>
</feature>
<evidence type="ECO:0008006" key="4">
    <source>
        <dbReference type="Google" id="ProtNLM"/>
    </source>
</evidence>
<dbReference type="InterPro" id="IPR052219">
    <property type="entry name" value="Photolyase_Class-2"/>
</dbReference>
<evidence type="ECO:0000313" key="3">
    <source>
        <dbReference type="Proteomes" id="UP001146120"/>
    </source>
</evidence>
<evidence type="ECO:0000256" key="1">
    <source>
        <dbReference type="SAM" id="MobiDB-lite"/>
    </source>
</evidence>
<dbReference type="Proteomes" id="UP001146120">
    <property type="component" value="Unassembled WGS sequence"/>
</dbReference>
<keyword evidence="3" id="KW-1185">Reference proteome</keyword>
<sequence length="760" mass="83590">DAEAARIAHTLAQLEQQRAQGELLLAEQPVRLYQGRDGAFYRVLDDSVEPLTAEMIDAIHAYLHPEAMDEQSEKDDDDDARGSEDGQMDEPEQDSLGIEDPSFGVTTENGVLTAASLHEDSEGLVAGPITQTPSDLASQQTVVSRWLDNGDADDECDVECGQQFAASNASYLQERDNSIPSASPTVDDQSTLPYSAPIERRVEFASLLSDWPEHLPPRTRVLHAPETVITSSSSEDGDEPVVVYWMRCSPRVQQCNFALETAQLFSQKLDLPLVVVAVLPAKYLYPVRHALTADDAYGRLSYLDVRDKLAAAQIPFLAIAPSPSALLDAGKLGAQNHQDHSIVSVFDNLGASLVVTEEGFDAANSQELKGVQELVRARHASLAVLAVDNHSCVPVALISRSVGQSADLIKEEAFGKVHGNLLNETAASTATLLQPTICVDERWKSSSMQKLGTLSMQEVKWVVLEAEARAATLRQFSESEGLRQLEELIRTSVIDRPAIQEELQGGGVLSLLPFIRHGSLCSKHVVDAFSQAIASFPLPTNAPTRKALARLKVLRSRAIALLAKDRDYLLYVAQQSSNQFHEPVKLTDIRATNYLRPVSMALDTHWKVLPQWAKQECKFGDDGLPQHDAAPVYDPSVLEKSATGDEYWNEIQHFLVNRHYLHPLLISYWYSRIFEWSLSCRAAVAVIDALLTKCAVGSTSSPDALWMVWSHISKIAQQSQETSLSSKAFKQSLDSAIASHQELKIKSDIYPAKSSPQPMQ</sequence>
<proteinExistence type="predicted"/>
<comment type="caution">
    <text evidence="2">The sequence shown here is derived from an EMBL/GenBank/DDBJ whole genome shotgun (WGS) entry which is preliminary data.</text>
</comment>
<dbReference type="InterPro" id="IPR014729">
    <property type="entry name" value="Rossmann-like_a/b/a_fold"/>
</dbReference>
<dbReference type="PANTHER" id="PTHR10211:SF0">
    <property type="entry name" value="DEOXYRIBODIPYRIMIDINE PHOTO-LYASE"/>
    <property type="match status" value="1"/>
</dbReference>
<feature type="compositionally biased region" description="Acidic residues" evidence="1">
    <location>
        <begin position="68"/>
        <end position="79"/>
    </location>
</feature>
<name>A0AAV2Z2Q1_9STRA</name>
<organism evidence="2 3">
    <name type="scientific">Lagenidium giganteum</name>
    <dbReference type="NCBI Taxonomy" id="4803"/>
    <lineage>
        <taxon>Eukaryota</taxon>
        <taxon>Sar</taxon>
        <taxon>Stramenopiles</taxon>
        <taxon>Oomycota</taxon>
        <taxon>Peronosporomycetes</taxon>
        <taxon>Pythiales</taxon>
        <taxon>Pythiaceae</taxon>
    </lineage>
</organism>
<dbReference type="PANTHER" id="PTHR10211">
    <property type="entry name" value="DEOXYRIBODIPYRIMIDINE PHOTOLYASE"/>
    <property type="match status" value="1"/>
</dbReference>
<feature type="region of interest" description="Disordered" evidence="1">
    <location>
        <begin position="172"/>
        <end position="191"/>
    </location>
</feature>
<gene>
    <name evidence="2" type="ORF">N0F65_007700</name>
</gene>
<dbReference type="AlphaFoldDB" id="A0AAV2Z2Q1"/>
<feature type="region of interest" description="Disordered" evidence="1">
    <location>
        <begin position="65"/>
        <end position="105"/>
    </location>
</feature>
<feature type="non-terminal residue" evidence="2">
    <location>
        <position position="1"/>
    </location>
</feature>
<protein>
    <recommendedName>
        <fullName evidence="4">Photolyase/cryptochrome alpha/beta domain-containing protein</fullName>
    </recommendedName>
</protein>
<reference evidence="2" key="1">
    <citation type="submission" date="2022-11" db="EMBL/GenBank/DDBJ databases">
        <authorList>
            <person name="Morgan W.R."/>
            <person name="Tartar A."/>
        </authorList>
    </citation>
    <scope>NUCLEOTIDE SEQUENCE</scope>
    <source>
        <strain evidence="2">ARSEF 373</strain>
    </source>
</reference>
<dbReference type="Gene3D" id="3.40.50.620">
    <property type="entry name" value="HUPs"/>
    <property type="match status" value="1"/>
</dbReference>
<accession>A0AAV2Z2Q1</accession>
<reference evidence="2" key="2">
    <citation type="journal article" date="2023" name="Microbiol Resour">
        <title>Decontamination and Annotation of the Draft Genome Sequence of the Oomycete Lagenidium giganteum ARSEF 373.</title>
        <authorList>
            <person name="Morgan W.R."/>
            <person name="Tartar A."/>
        </authorList>
    </citation>
    <scope>NUCLEOTIDE SEQUENCE</scope>
    <source>
        <strain evidence="2">ARSEF 373</strain>
    </source>
</reference>
<dbReference type="Gene3D" id="1.10.579.10">
    <property type="entry name" value="DNA Cyclobutane Dipyrimidine Photolyase, subunit A, domain 3"/>
    <property type="match status" value="1"/>
</dbReference>